<protein>
    <submittedName>
        <fullName evidence="1">Uncharacterized protein</fullName>
    </submittedName>
</protein>
<name>W4K4T2_HETIT</name>
<dbReference type="Proteomes" id="UP000030671">
    <property type="component" value="Unassembled WGS sequence"/>
</dbReference>
<dbReference type="EMBL" id="KI925459">
    <property type="protein sequence ID" value="ETW80365.1"/>
    <property type="molecule type" value="Genomic_DNA"/>
</dbReference>
<dbReference type="GeneID" id="20668204"/>
<reference evidence="1 2" key="1">
    <citation type="journal article" date="2012" name="New Phytol.">
        <title>Insight into trade-off between wood decay and parasitism from the genome of a fungal forest pathogen.</title>
        <authorList>
            <person name="Olson A."/>
            <person name="Aerts A."/>
            <person name="Asiegbu F."/>
            <person name="Belbahri L."/>
            <person name="Bouzid O."/>
            <person name="Broberg A."/>
            <person name="Canback B."/>
            <person name="Coutinho P.M."/>
            <person name="Cullen D."/>
            <person name="Dalman K."/>
            <person name="Deflorio G."/>
            <person name="van Diepen L.T."/>
            <person name="Dunand C."/>
            <person name="Duplessis S."/>
            <person name="Durling M."/>
            <person name="Gonthier P."/>
            <person name="Grimwood J."/>
            <person name="Fossdal C.G."/>
            <person name="Hansson D."/>
            <person name="Henrissat B."/>
            <person name="Hietala A."/>
            <person name="Himmelstrand K."/>
            <person name="Hoffmeister D."/>
            <person name="Hogberg N."/>
            <person name="James T.Y."/>
            <person name="Karlsson M."/>
            <person name="Kohler A."/>
            <person name="Kues U."/>
            <person name="Lee Y.H."/>
            <person name="Lin Y.C."/>
            <person name="Lind M."/>
            <person name="Lindquist E."/>
            <person name="Lombard V."/>
            <person name="Lucas S."/>
            <person name="Lunden K."/>
            <person name="Morin E."/>
            <person name="Murat C."/>
            <person name="Park J."/>
            <person name="Raffaello T."/>
            <person name="Rouze P."/>
            <person name="Salamov A."/>
            <person name="Schmutz J."/>
            <person name="Solheim H."/>
            <person name="Stahlberg J."/>
            <person name="Velez H."/>
            <person name="de Vries R.P."/>
            <person name="Wiebenga A."/>
            <person name="Woodward S."/>
            <person name="Yakovlev I."/>
            <person name="Garbelotto M."/>
            <person name="Martin F."/>
            <person name="Grigoriev I.V."/>
            <person name="Stenlid J."/>
        </authorList>
    </citation>
    <scope>NUCLEOTIDE SEQUENCE [LARGE SCALE GENOMIC DNA]</scope>
    <source>
        <strain evidence="1 2">TC 32-1</strain>
    </source>
</reference>
<evidence type="ECO:0000313" key="2">
    <source>
        <dbReference type="Proteomes" id="UP000030671"/>
    </source>
</evidence>
<dbReference type="HOGENOM" id="CLU_3106637_0_0_1"/>
<dbReference type="InParanoid" id="W4K4T2"/>
<organism evidence="1 2">
    <name type="scientific">Heterobasidion irregulare (strain TC 32-1)</name>
    <dbReference type="NCBI Taxonomy" id="747525"/>
    <lineage>
        <taxon>Eukaryota</taxon>
        <taxon>Fungi</taxon>
        <taxon>Dikarya</taxon>
        <taxon>Basidiomycota</taxon>
        <taxon>Agaricomycotina</taxon>
        <taxon>Agaricomycetes</taxon>
        <taxon>Russulales</taxon>
        <taxon>Bondarzewiaceae</taxon>
        <taxon>Heterobasidion</taxon>
        <taxon>Heterobasidion annosum species complex</taxon>
    </lineage>
</organism>
<dbReference type="AlphaFoldDB" id="W4K4T2"/>
<gene>
    <name evidence="1" type="ORF">HETIRDRAFT_169121</name>
</gene>
<dbReference type="KEGG" id="hir:HETIRDRAFT_169121"/>
<dbReference type="RefSeq" id="XP_009547125.1">
    <property type="nucleotide sequence ID" value="XM_009548830.1"/>
</dbReference>
<proteinExistence type="predicted"/>
<sequence length="51" mass="5973">MSTLAQRFPLACLFTNPPCLLAVSLYRRSRTHCMHLTCIYLFGRFAPFFFL</sequence>
<keyword evidence="2" id="KW-1185">Reference proteome</keyword>
<accession>W4K4T2</accession>
<evidence type="ECO:0000313" key="1">
    <source>
        <dbReference type="EMBL" id="ETW80365.1"/>
    </source>
</evidence>